<feature type="region of interest" description="Disordered" evidence="1">
    <location>
        <begin position="87"/>
        <end position="125"/>
    </location>
</feature>
<sequence>MLFRQIALFSGVSAAASVTGCHFHGSDYFCNDEDGNHGLVTPAPSATADAPSSYTSCHSHGTDTFCMVGSDEVQFVAETATGSEALGSAAAHDHDHDDDDHDHDHEDEDDHDHSHGSSSGDDDEITGCHYHGSDLFCNDADGNHGSITPAPSATGDAQLSYTGCHAHGTATFCFDAASSEVQFVPDSNGHSHAHAGSNVSNHSNTTTTTGTGTGTATGTGTGTATGTGATTTSDNGAVKAGAFGAAGAALLLAGLF</sequence>
<dbReference type="GeneID" id="36565170"/>
<feature type="signal peptide" evidence="2">
    <location>
        <begin position="1"/>
        <end position="17"/>
    </location>
</feature>
<feature type="compositionally biased region" description="Acidic residues" evidence="1">
    <location>
        <begin position="96"/>
        <end position="110"/>
    </location>
</feature>
<dbReference type="STRING" id="418784.A0A2P7YVI1"/>
<comment type="caution">
    <text evidence="3">The sequence shown here is derived from an EMBL/GenBank/DDBJ whole genome shotgun (WGS) entry which is preliminary data.</text>
</comment>
<reference evidence="3 4" key="1">
    <citation type="submission" date="2018-03" db="EMBL/GenBank/DDBJ databases">
        <title>Candida pseudohaemulonii genome assembly and annotation.</title>
        <authorList>
            <person name="Munoz J.F."/>
            <person name="Gade L.G."/>
            <person name="Chow N.A."/>
            <person name="Litvintseva A.P."/>
            <person name="Loparev V.N."/>
            <person name="Cuomo C.A."/>
        </authorList>
    </citation>
    <scope>NUCLEOTIDE SEQUENCE [LARGE SCALE GENOMIC DNA]</scope>
    <source>
        <strain evidence="3 4">B12108</strain>
    </source>
</reference>
<protein>
    <submittedName>
        <fullName evidence="3">Uncharacterized protein</fullName>
    </submittedName>
</protein>
<dbReference type="PROSITE" id="PS51257">
    <property type="entry name" value="PROKAR_LIPOPROTEIN"/>
    <property type="match status" value="1"/>
</dbReference>
<accession>A0A2P7YVI1</accession>
<dbReference type="VEuPathDB" id="FungiDB:C7M61_001780"/>
<dbReference type="OrthoDB" id="448280at2759"/>
<keyword evidence="2" id="KW-0732">Signal</keyword>
<proteinExistence type="predicted"/>
<dbReference type="AlphaFoldDB" id="A0A2P7YVI1"/>
<evidence type="ECO:0000313" key="3">
    <source>
        <dbReference type="EMBL" id="PSK39969.1"/>
    </source>
</evidence>
<organism evidence="3 4">
    <name type="scientific">Candidozyma pseudohaemuli</name>
    <dbReference type="NCBI Taxonomy" id="418784"/>
    <lineage>
        <taxon>Eukaryota</taxon>
        <taxon>Fungi</taxon>
        <taxon>Dikarya</taxon>
        <taxon>Ascomycota</taxon>
        <taxon>Saccharomycotina</taxon>
        <taxon>Pichiomycetes</taxon>
        <taxon>Metschnikowiaceae</taxon>
        <taxon>Candidozyma</taxon>
    </lineage>
</organism>
<name>A0A2P7YVI1_9ASCO</name>
<feature type="chain" id="PRO_5015146803" evidence="2">
    <location>
        <begin position="18"/>
        <end position="256"/>
    </location>
</feature>
<evidence type="ECO:0000256" key="1">
    <source>
        <dbReference type="SAM" id="MobiDB-lite"/>
    </source>
</evidence>
<feature type="compositionally biased region" description="Gly residues" evidence="1">
    <location>
        <begin position="211"/>
        <end position="225"/>
    </location>
</feature>
<keyword evidence="4" id="KW-1185">Reference proteome</keyword>
<evidence type="ECO:0000256" key="2">
    <source>
        <dbReference type="SAM" id="SignalP"/>
    </source>
</evidence>
<evidence type="ECO:0000313" key="4">
    <source>
        <dbReference type="Proteomes" id="UP000241107"/>
    </source>
</evidence>
<feature type="region of interest" description="Disordered" evidence="1">
    <location>
        <begin position="185"/>
        <end position="230"/>
    </location>
</feature>
<gene>
    <name evidence="3" type="ORF">C7M61_001780</name>
</gene>
<dbReference type="RefSeq" id="XP_024715059.1">
    <property type="nucleotide sequence ID" value="XM_024857179.1"/>
</dbReference>
<dbReference type="EMBL" id="PYFQ01000002">
    <property type="protein sequence ID" value="PSK39969.1"/>
    <property type="molecule type" value="Genomic_DNA"/>
</dbReference>
<dbReference type="Proteomes" id="UP000241107">
    <property type="component" value="Unassembled WGS sequence"/>
</dbReference>